<feature type="domain" description="Aldehyde dehydrogenase" evidence="7">
    <location>
        <begin position="2"/>
        <end position="401"/>
    </location>
</feature>
<evidence type="ECO:0000256" key="4">
    <source>
        <dbReference type="PIRSR" id="PIRSR036492-1"/>
    </source>
</evidence>
<evidence type="ECO:0000256" key="1">
    <source>
        <dbReference type="ARBA" id="ARBA00009986"/>
    </source>
</evidence>
<dbReference type="InterPro" id="IPR012394">
    <property type="entry name" value="Aldehyde_DH_NAD(P)"/>
</dbReference>
<evidence type="ECO:0000313" key="9">
    <source>
        <dbReference type="Proteomes" id="UP000188320"/>
    </source>
</evidence>
<accession>A0A1R1PPC8</accession>
<evidence type="ECO:0000259" key="7">
    <source>
        <dbReference type="Pfam" id="PF00171"/>
    </source>
</evidence>
<keyword evidence="9" id="KW-1185">Reference proteome</keyword>
<dbReference type="SUPFAM" id="SSF53720">
    <property type="entry name" value="ALDH-like"/>
    <property type="match status" value="1"/>
</dbReference>
<dbReference type="PANTHER" id="PTHR43570:SF16">
    <property type="entry name" value="ALDEHYDE DEHYDROGENASE TYPE III, ISOFORM Q"/>
    <property type="match status" value="1"/>
</dbReference>
<dbReference type="PROSITE" id="PS00687">
    <property type="entry name" value="ALDEHYDE_DEHYDR_GLU"/>
    <property type="match status" value="1"/>
</dbReference>
<dbReference type="InterPro" id="IPR016162">
    <property type="entry name" value="Ald_DH_N"/>
</dbReference>
<dbReference type="InterPro" id="IPR016160">
    <property type="entry name" value="Ald_DH_CS_CYS"/>
</dbReference>
<dbReference type="InterPro" id="IPR016161">
    <property type="entry name" value="Ald_DH/histidinol_DH"/>
</dbReference>
<dbReference type="EMBL" id="LSSK01000589">
    <property type="protein sequence ID" value="OMH82814.1"/>
    <property type="molecule type" value="Genomic_DNA"/>
</dbReference>
<dbReference type="GO" id="GO:0006081">
    <property type="term" value="P:aldehyde metabolic process"/>
    <property type="evidence" value="ECO:0007669"/>
    <property type="project" value="InterPro"/>
</dbReference>
<evidence type="ECO:0000256" key="2">
    <source>
        <dbReference type="ARBA" id="ARBA00023002"/>
    </source>
</evidence>
<evidence type="ECO:0000256" key="6">
    <source>
        <dbReference type="RuleBase" id="RU003345"/>
    </source>
</evidence>
<dbReference type="PIRSF" id="PIRSF036492">
    <property type="entry name" value="ALDH"/>
    <property type="match status" value="1"/>
</dbReference>
<dbReference type="GO" id="GO:0005737">
    <property type="term" value="C:cytoplasm"/>
    <property type="evidence" value="ECO:0007669"/>
    <property type="project" value="TreeGrafter"/>
</dbReference>
<dbReference type="Gene3D" id="3.40.309.10">
    <property type="entry name" value="Aldehyde Dehydrogenase, Chain A, domain 2"/>
    <property type="match status" value="1"/>
</dbReference>
<comment type="caution">
    <text evidence="8">The sequence shown here is derived from an EMBL/GenBank/DDBJ whole genome shotgun (WGS) entry which is preliminary data.</text>
</comment>
<evidence type="ECO:0000313" key="8">
    <source>
        <dbReference type="EMBL" id="OMH82814.1"/>
    </source>
</evidence>
<dbReference type="GO" id="GO:0004029">
    <property type="term" value="F:aldehyde dehydrogenase (NAD+) activity"/>
    <property type="evidence" value="ECO:0007669"/>
    <property type="project" value="TreeGrafter"/>
</dbReference>
<evidence type="ECO:0000256" key="5">
    <source>
        <dbReference type="PROSITE-ProRule" id="PRU10007"/>
    </source>
</evidence>
<feature type="active site" evidence="4 5">
    <location>
        <position position="177"/>
    </location>
</feature>
<dbReference type="Gene3D" id="3.40.605.10">
    <property type="entry name" value="Aldehyde Dehydrogenase, Chain A, domain 1"/>
    <property type="match status" value="1"/>
</dbReference>
<name>A0A1R1PPC8_ZANCU</name>
<dbReference type="InterPro" id="IPR016163">
    <property type="entry name" value="Ald_DH_C"/>
</dbReference>
<organism evidence="8 9">
    <name type="scientific">Zancudomyces culisetae</name>
    <name type="common">Gut fungus</name>
    <name type="synonym">Smittium culisetae</name>
    <dbReference type="NCBI Taxonomy" id="1213189"/>
    <lineage>
        <taxon>Eukaryota</taxon>
        <taxon>Fungi</taxon>
        <taxon>Fungi incertae sedis</taxon>
        <taxon>Zoopagomycota</taxon>
        <taxon>Kickxellomycotina</taxon>
        <taxon>Harpellomycetes</taxon>
        <taxon>Harpellales</taxon>
        <taxon>Legeriomycetaceae</taxon>
        <taxon>Zancudomyces</taxon>
    </lineage>
</organism>
<dbReference type="PANTHER" id="PTHR43570">
    <property type="entry name" value="ALDEHYDE DEHYDROGENASE"/>
    <property type="match status" value="1"/>
</dbReference>
<keyword evidence="2 3" id="KW-0560">Oxidoreductase</keyword>
<protein>
    <recommendedName>
        <fullName evidence="3">Aldehyde dehydrogenase</fullName>
    </recommendedName>
</protein>
<reference evidence="9" key="1">
    <citation type="submission" date="2017-01" db="EMBL/GenBank/DDBJ databases">
        <authorList>
            <person name="Wang Y."/>
            <person name="White M."/>
            <person name="Kvist S."/>
            <person name="Moncalvo J.-M."/>
        </authorList>
    </citation>
    <scope>NUCLEOTIDE SEQUENCE [LARGE SCALE GENOMIC DNA]</scope>
    <source>
        <strain evidence="9">COL-18-3</strain>
    </source>
</reference>
<dbReference type="OrthoDB" id="440325at2759"/>
<proteinExistence type="inferred from homology"/>
<evidence type="ECO:0000256" key="3">
    <source>
        <dbReference type="PIRNR" id="PIRNR036492"/>
    </source>
</evidence>
<comment type="similarity">
    <text evidence="1 3 6">Belongs to the aldehyde dehydrogenase family.</text>
</comment>
<dbReference type="InterPro" id="IPR015590">
    <property type="entry name" value="Aldehyde_DH_dom"/>
</dbReference>
<dbReference type="AlphaFoldDB" id="A0A1R1PPC8"/>
<dbReference type="FunFam" id="3.40.309.10:FF:000003">
    <property type="entry name" value="Aldehyde dehydrogenase"/>
    <property type="match status" value="1"/>
</dbReference>
<sequence>MVSENRDQLAEALYKDLRRPAYEAHITEILPAEYEGGYMLQQMDTWLKPVSADTYHQPQHMLGDVKIHKAPLGVALMISAWNYPIRLPLMPLVGAIAAGNVVVLKPSEISVHSSRLLTELIEKYLDSRVVRVVNGGVEETTVLLKQKVDHMMYTGNGTVGRIIAKAAAEQLCKVSLELGGKSPALISGSVNQDHLSRVASRIVWGKYLNCGQTCIAVDYVMVENKAYERFLLSILEAVFAFYGKDSKKSPDYARIISERQFDRLKKLVENTKGNILTGKTDEWDRSTLFIPPVVVDDVGFDDSLMSEELFGPILPIIKVDSVDEGIKYIQKHDHPLSLYFFGDEKDASKVIANTRSGSCVINDVLMQGSVHGAPFGGVGPSGVGGYSGKASIDEFTHSRTVIKAKTDFPSESLESVRNPPYTGPGTEWKLPAIVGFIYPTFPAACDSVGGRVGWFEFSIILSDIKVCTSHSK</sequence>
<dbReference type="Pfam" id="PF00171">
    <property type="entry name" value="Aldedh"/>
    <property type="match status" value="1"/>
</dbReference>
<feature type="active site" evidence="4">
    <location>
        <position position="214"/>
    </location>
</feature>
<dbReference type="PROSITE" id="PS00070">
    <property type="entry name" value="ALDEHYDE_DEHYDR_CYS"/>
    <property type="match status" value="1"/>
</dbReference>
<dbReference type="InterPro" id="IPR029510">
    <property type="entry name" value="Ald_DH_CS_GLU"/>
</dbReference>
<dbReference type="Proteomes" id="UP000188320">
    <property type="component" value="Unassembled WGS sequence"/>
</dbReference>
<gene>
    <name evidence="8" type="ORF">AX774_g3698</name>
</gene>